<organism evidence="1">
    <name type="scientific">marine sediment metagenome</name>
    <dbReference type="NCBI Taxonomy" id="412755"/>
    <lineage>
        <taxon>unclassified sequences</taxon>
        <taxon>metagenomes</taxon>
        <taxon>ecological metagenomes</taxon>
    </lineage>
</organism>
<evidence type="ECO:0000313" key="1">
    <source>
        <dbReference type="EMBL" id="KKM77454.1"/>
    </source>
</evidence>
<evidence type="ECO:0008006" key="2">
    <source>
        <dbReference type="Google" id="ProtNLM"/>
    </source>
</evidence>
<accession>A0A0F9K5T2</accession>
<protein>
    <recommendedName>
        <fullName evidence="2">Aminoglycoside phosphotransferase domain-containing protein</fullName>
    </recommendedName>
</protein>
<dbReference type="AlphaFoldDB" id="A0A0F9K5T2"/>
<reference evidence="1" key="1">
    <citation type="journal article" date="2015" name="Nature">
        <title>Complex archaea that bridge the gap between prokaryotes and eukaryotes.</title>
        <authorList>
            <person name="Spang A."/>
            <person name="Saw J.H."/>
            <person name="Jorgensen S.L."/>
            <person name="Zaremba-Niedzwiedzka K."/>
            <person name="Martijn J."/>
            <person name="Lind A.E."/>
            <person name="van Eijk R."/>
            <person name="Schleper C."/>
            <person name="Guy L."/>
            <person name="Ettema T.J."/>
        </authorList>
    </citation>
    <scope>NUCLEOTIDE SEQUENCE</scope>
</reference>
<gene>
    <name evidence="1" type="ORF">LCGC14_1369850</name>
</gene>
<sequence>MYSYPCLHVDQQETLPVLRAPASPLEAQFSDSTHQLWLCDTDDGMMILKVCHEARVKESLFWLGINYLFQLDFPNSLGNTQFISQFLQREGGFAIPNVVAEQAGHYVLVRYLEGTDLSAEDIDSNMVTQLAHHWGKLHQQTSSQWGRISHPIFKATDWPVRLEQTIQLLSDRINITIPADILKLSHQQCRRLSPQEFVPIMPDFRWDQLRQCEDEKIAALDLDAFVRAPREIEWVLLEYLLSPQQAILFAKVYTHYQPIPELTNCRLSYRLFLFLMNVLGETDLEDWFDQPVLFD</sequence>
<dbReference type="SUPFAM" id="SSF56112">
    <property type="entry name" value="Protein kinase-like (PK-like)"/>
    <property type="match status" value="1"/>
</dbReference>
<comment type="caution">
    <text evidence="1">The sequence shown here is derived from an EMBL/GenBank/DDBJ whole genome shotgun (WGS) entry which is preliminary data.</text>
</comment>
<dbReference type="EMBL" id="LAZR01008640">
    <property type="protein sequence ID" value="KKM77454.1"/>
    <property type="molecule type" value="Genomic_DNA"/>
</dbReference>
<dbReference type="InterPro" id="IPR011009">
    <property type="entry name" value="Kinase-like_dom_sf"/>
</dbReference>
<name>A0A0F9K5T2_9ZZZZ</name>
<proteinExistence type="predicted"/>